<feature type="compositionally biased region" description="Polar residues" evidence="1">
    <location>
        <begin position="39"/>
        <end position="48"/>
    </location>
</feature>
<evidence type="ECO:0000313" key="3">
    <source>
        <dbReference type="Proteomes" id="UP001302321"/>
    </source>
</evidence>
<feature type="compositionally biased region" description="Polar residues" evidence="1">
    <location>
        <begin position="184"/>
        <end position="193"/>
    </location>
</feature>
<feature type="region of interest" description="Disordered" evidence="1">
    <location>
        <begin position="156"/>
        <end position="381"/>
    </location>
</feature>
<accession>A0AAN6W3C1</accession>
<reference evidence="2" key="1">
    <citation type="journal article" date="2023" name="Mol. Phylogenet. Evol.">
        <title>Genome-scale phylogeny and comparative genomics of the fungal order Sordariales.</title>
        <authorList>
            <person name="Hensen N."/>
            <person name="Bonometti L."/>
            <person name="Westerberg I."/>
            <person name="Brannstrom I.O."/>
            <person name="Guillou S."/>
            <person name="Cros-Aarteil S."/>
            <person name="Calhoun S."/>
            <person name="Haridas S."/>
            <person name="Kuo A."/>
            <person name="Mondo S."/>
            <person name="Pangilinan J."/>
            <person name="Riley R."/>
            <person name="LaButti K."/>
            <person name="Andreopoulos B."/>
            <person name="Lipzen A."/>
            <person name="Chen C."/>
            <person name="Yan M."/>
            <person name="Daum C."/>
            <person name="Ng V."/>
            <person name="Clum A."/>
            <person name="Steindorff A."/>
            <person name="Ohm R.A."/>
            <person name="Martin F."/>
            <person name="Silar P."/>
            <person name="Natvig D.O."/>
            <person name="Lalanne C."/>
            <person name="Gautier V."/>
            <person name="Ament-Velasquez S.L."/>
            <person name="Kruys A."/>
            <person name="Hutchinson M.I."/>
            <person name="Powell A.J."/>
            <person name="Barry K."/>
            <person name="Miller A.N."/>
            <person name="Grigoriev I.V."/>
            <person name="Debuchy R."/>
            <person name="Gladieux P."/>
            <person name="Hiltunen Thoren M."/>
            <person name="Johannesson H."/>
        </authorList>
    </citation>
    <scope>NUCLEOTIDE SEQUENCE</scope>
    <source>
        <strain evidence="2">CBS 892.96</strain>
    </source>
</reference>
<reference evidence="2" key="2">
    <citation type="submission" date="2023-05" db="EMBL/GenBank/DDBJ databases">
        <authorList>
            <consortium name="Lawrence Berkeley National Laboratory"/>
            <person name="Steindorff A."/>
            <person name="Hensen N."/>
            <person name="Bonometti L."/>
            <person name="Westerberg I."/>
            <person name="Brannstrom I.O."/>
            <person name="Guillou S."/>
            <person name="Cros-Aarteil S."/>
            <person name="Calhoun S."/>
            <person name="Haridas S."/>
            <person name="Kuo A."/>
            <person name="Mondo S."/>
            <person name="Pangilinan J."/>
            <person name="Riley R."/>
            <person name="Labutti K."/>
            <person name="Andreopoulos B."/>
            <person name="Lipzen A."/>
            <person name="Chen C."/>
            <person name="Yanf M."/>
            <person name="Daum C."/>
            <person name="Ng V."/>
            <person name="Clum A."/>
            <person name="Ohm R."/>
            <person name="Martin F."/>
            <person name="Silar P."/>
            <person name="Natvig D."/>
            <person name="Lalanne C."/>
            <person name="Gautier V."/>
            <person name="Ament-Velasquez S.L."/>
            <person name="Kruys A."/>
            <person name="Hutchinson M.I."/>
            <person name="Powell A.J."/>
            <person name="Barry K."/>
            <person name="Miller A.N."/>
            <person name="Grigoriev I.V."/>
            <person name="Debuchy R."/>
            <person name="Gladieux P."/>
            <person name="Thoren M.H."/>
            <person name="Johannesson H."/>
        </authorList>
    </citation>
    <scope>NUCLEOTIDE SEQUENCE</scope>
    <source>
        <strain evidence="2">CBS 892.96</strain>
    </source>
</reference>
<evidence type="ECO:0000256" key="1">
    <source>
        <dbReference type="SAM" id="MobiDB-lite"/>
    </source>
</evidence>
<keyword evidence="3" id="KW-1185">Reference proteome</keyword>
<proteinExistence type="predicted"/>
<feature type="region of interest" description="Disordered" evidence="1">
    <location>
        <begin position="20"/>
        <end position="78"/>
    </location>
</feature>
<dbReference type="AlphaFoldDB" id="A0AAN6W3C1"/>
<evidence type="ECO:0000313" key="2">
    <source>
        <dbReference type="EMBL" id="KAK4174148.1"/>
    </source>
</evidence>
<feature type="compositionally biased region" description="Basic residues" evidence="1">
    <location>
        <begin position="344"/>
        <end position="355"/>
    </location>
</feature>
<protein>
    <submittedName>
        <fullName evidence="2">Uncharacterized protein</fullName>
    </submittedName>
</protein>
<name>A0AAN6W3C1_9PEZI</name>
<dbReference type="EMBL" id="MU866298">
    <property type="protein sequence ID" value="KAK4174148.1"/>
    <property type="molecule type" value="Genomic_DNA"/>
</dbReference>
<dbReference type="Proteomes" id="UP001302321">
    <property type="component" value="Unassembled WGS sequence"/>
</dbReference>
<comment type="caution">
    <text evidence="2">The sequence shown here is derived from an EMBL/GenBank/DDBJ whole genome shotgun (WGS) entry which is preliminary data.</text>
</comment>
<organism evidence="2 3">
    <name type="scientific">Triangularia setosa</name>
    <dbReference type="NCBI Taxonomy" id="2587417"/>
    <lineage>
        <taxon>Eukaryota</taxon>
        <taxon>Fungi</taxon>
        <taxon>Dikarya</taxon>
        <taxon>Ascomycota</taxon>
        <taxon>Pezizomycotina</taxon>
        <taxon>Sordariomycetes</taxon>
        <taxon>Sordariomycetidae</taxon>
        <taxon>Sordariales</taxon>
        <taxon>Podosporaceae</taxon>
        <taxon>Triangularia</taxon>
    </lineage>
</organism>
<feature type="compositionally biased region" description="Polar residues" evidence="1">
    <location>
        <begin position="293"/>
        <end position="304"/>
    </location>
</feature>
<gene>
    <name evidence="2" type="ORF">QBC36DRAFT_45912</name>
</gene>
<sequence>MPRQLPWTINRDAQTLAEIRQSPKATTTCSPAPSHRPSKPSTATPNQESLRERINNARLSVGRRGRSPSTSPPPEPLSEELMIEGVDHDDRYRMVEDEFLAVAGEFTRHLHAAEYQRLKGLARFQNAETISAISRPVTGEMTDMVKRRYAALNMASKQRKESASLKRLAPSATSDTDDEESPSRKQPGQSSLQGLMDSPRKRAVPLTSFSSLIRGSSFREPSPSRGRDATPGLGREESTFSVSFVKREPSPGSDDLDSQAPWPLRRALTPLSIKREPPVTAQGPTLAAFPAAQTRSRFCATTTEPLPRAMSRPPERPKRQAPQVTTAPKHEDEDDDDNDFLCRIRARRVEQKRRREAGLQKPQPGIKSESQGAALDEIPFI</sequence>